<name>A0A0A7RFV6_9LACO</name>
<dbReference type="AlphaFoldDB" id="A0A0A7RFV6"/>
<organism evidence="2">
    <name type="scientific">Liquorilactobacillus nagelii</name>
    <dbReference type="NCBI Taxonomy" id="82688"/>
    <lineage>
        <taxon>Bacteria</taxon>
        <taxon>Bacillati</taxon>
        <taxon>Bacillota</taxon>
        <taxon>Bacilli</taxon>
        <taxon>Lactobacillales</taxon>
        <taxon>Lactobacillaceae</taxon>
        <taxon>Liquorilactobacillus</taxon>
    </lineage>
</organism>
<evidence type="ECO:0000313" key="2">
    <source>
        <dbReference type="EMBL" id="AJA34126.1"/>
    </source>
</evidence>
<accession>A0A0A7RFV6</accession>
<feature type="domain" description="Transposase IS204/IS1001/IS1096/IS1165 DDE" evidence="1">
    <location>
        <begin position="5"/>
        <end position="64"/>
    </location>
</feature>
<reference evidence="2" key="1">
    <citation type="journal article" date="2014" name="Appl. Environ. Microbiol.">
        <title>Detection and genomic characterization of motility in Lactobacillus curvatus: confirmation of motility in a species outside the Lactobacillus salivarius clade.</title>
        <authorList>
            <person name="Cousin F.J."/>
            <person name="Lynch S.M."/>
            <person name="Harris H.M."/>
            <person name="McCann A."/>
            <person name="Lynch D.B."/>
            <person name="Neville B.A."/>
            <person name="Irisawa T."/>
            <person name="Okada S."/>
            <person name="Endo A."/>
            <person name="O'Toole P.W."/>
        </authorList>
    </citation>
    <scope>NUCLEOTIDE SEQUENCE</scope>
    <source>
        <strain evidence="2">ATCC 700692</strain>
    </source>
</reference>
<dbReference type="EMBL" id="KM886867">
    <property type="protein sequence ID" value="AJA34126.1"/>
    <property type="molecule type" value="Genomic_DNA"/>
</dbReference>
<proteinExistence type="predicted"/>
<evidence type="ECO:0000259" key="1">
    <source>
        <dbReference type="Pfam" id="PF01610"/>
    </source>
</evidence>
<dbReference type="InterPro" id="IPR002560">
    <property type="entry name" value="Transposase_DDE"/>
</dbReference>
<dbReference type="Pfam" id="PF01610">
    <property type="entry name" value="DDE_Tnp_ISL3"/>
    <property type="match status" value="1"/>
</dbReference>
<gene>
    <name evidence="2" type="primary">tn1</name>
</gene>
<sequence>MLKNLGHIYQAKVLQLFIDLYSPYRPLINELFPNAIIIADHFHVVVQAFQALNSVRLQVMRQTGSGSHDWRAPKR</sequence>
<protein>
    <submittedName>
        <fullName evidence="2">Transposase</fullName>
    </submittedName>
</protein>